<feature type="domain" description="Core" evidence="1">
    <location>
        <begin position="2"/>
        <end position="84"/>
    </location>
</feature>
<dbReference type="InterPro" id="IPR035903">
    <property type="entry name" value="HesB-like_dom_sf"/>
</dbReference>
<dbReference type="Gene3D" id="2.60.300.12">
    <property type="entry name" value="HesB-like domain"/>
    <property type="match status" value="1"/>
</dbReference>
<dbReference type="EMBL" id="QJKK01000002">
    <property type="protein sequence ID" value="RAL26393.1"/>
    <property type="molecule type" value="Genomic_DNA"/>
</dbReference>
<proteinExistence type="predicted"/>
<organism evidence="2 3">
    <name type="scientific">Thermoflavimicrobium daqui</name>
    <dbReference type="NCBI Taxonomy" id="2137476"/>
    <lineage>
        <taxon>Bacteria</taxon>
        <taxon>Bacillati</taxon>
        <taxon>Bacillota</taxon>
        <taxon>Bacilli</taxon>
        <taxon>Bacillales</taxon>
        <taxon>Thermoactinomycetaceae</taxon>
        <taxon>Thermoflavimicrobium</taxon>
    </lineage>
</organism>
<dbReference type="AlphaFoldDB" id="A0A364K7X5"/>
<name>A0A364K7X5_9BACL</name>
<keyword evidence="3" id="KW-1185">Reference proteome</keyword>
<protein>
    <recommendedName>
        <fullName evidence="1">Core domain-containing protein</fullName>
    </recommendedName>
</protein>
<accession>A0A364K7X5</accession>
<evidence type="ECO:0000259" key="1">
    <source>
        <dbReference type="Pfam" id="PF01521"/>
    </source>
</evidence>
<sequence length="87" mass="10232">MKISTEANEFLKKLMKKRNKSGIRIGYNESSTCGLSNFNLIFDHFKNGDYVKVKNGLTIYYRDDVASYLHRLYISFENGRLELRDIE</sequence>
<dbReference type="InterPro" id="IPR000361">
    <property type="entry name" value="ATAP_core_dom"/>
</dbReference>
<reference evidence="2 3" key="2">
    <citation type="submission" date="2018-06" db="EMBL/GenBank/DDBJ databases">
        <authorList>
            <person name="Zhirakovskaya E."/>
        </authorList>
    </citation>
    <scope>NUCLEOTIDE SEQUENCE [LARGE SCALE GENOMIC DNA]</scope>
    <source>
        <strain evidence="2 3">FBKL4.011</strain>
    </source>
</reference>
<comment type="caution">
    <text evidence="2">The sequence shown here is derived from an EMBL/GenBank/DDBJ whole genome shotgun (WGS) entry which is preliminary data.</text>
</comment>
<evidence type="ECO:0000313" key="2">
    <source>
        <dbReference type="EMBL" id="RAL26393.1"/>
    </source>
</evidence>
<dbReference type="SUPFAM" id="SSF89360">
    <property type="entry name" value="HesB-like domain"/>
    <property type="match status" value="1"/>
</dbReference>
<dbReference type="Proteomes" id="UP000251213">
    <property type="component" value="Unassembled WGS sequence"/>
</dbReference>
<gene>
    <name evidence="2" type="ORF">DL897_05220</name>
</gene>
<dbReference type="RefSeq" id="WP_113658078.1">
    <property type="nucleotide sequence ID" value="NZ_KZ845664.1"/>
</dbReference>
<dbReference type="Pfam" id="PF01521">
    <property type="entry name" value="Fe-S_biosyn"/>
    <property type="match status" value="1"/>
</dbReference>
<reference evidence="2 3" key="1">
    <citation type="submission" date="2018-06" db="EMBL/GenBank/DDBJ databases">
        <title>Thermoflavimicrobium daqus sp. nov., a thermophilic microbe isolated from Moutai-flavour Daqu.</title>
        <authorList>
            <person name="Wang X."/>
            <person name="Zhou H."/>
        </authorList>
    </citation>
    <scope>NUCLEOTIDE SEQUENCE [LARGE SCALE GENOMIC DNA]</scope>
    <source>
        <strain evidence="2 3">FBKL4.011</strain>
    </source>
</reference>
<evidence type="ECO:0000313" key="3">
    <source>
        <dbReference type="Proteomes" id="UP000251213"/>
    </source>
</evidence>